<keyword evidence="2 5" id="KW-0436">Ligase</keyword>
<dbReference type="EMBL" id="JADOUF010000001">
    <property type="protein sequence ID" value="MBG6141718.1"/>
    <property type="molecule type" value="Genomic_DNA"/>
</dbReference>
<dbReference type="GO" id="GO:0031956">
    <property type="term" value="F:medium-chain fatty acid-CoA ligase activity"/>
    <property type="evidence" value="ECO:0007669"/>
    <property type="project" value="TreeGrafter"/>
</dbReference>
<dbReference type="InterPro" id="IPR025110">
    <property type="entry name" value="AMP-bd_C"/>
</dbReference>
<accession>A0A8J7H4Z3</accession>
<dbReference type="Pfam" id="PF13193">
    <property type="entry name" value="AMP-binding_C"/>
    <property type="match status" value="1"/>
</dbReference>
<dbReference type="RefSeq" id="WP_197008102.1">
    <property type="nucleotide sequence ID" value="NZ_BONS01000013.1"/>
</dbReference>
<keyword evidence="6" id="KW-1185">Reference proteome</keyword>
<dbReference type="InterPro" id="IPR045851">
    <property type="entry name" value="AMP-bd_C_sf"/>
</dbReference>
<dbReference type="PANTHER" id="PTHR43201">
    <property type="entry name" value="ACYL-COA SYNTHETASE"/>
    <property type="match status" value="1"/>
</dbReference>
<protein>
    <submittedName>
        <fullName evidence="5">Acyl-CoA synthetase (AMP-forming)/AMP-acid ligase II</fullName>
    </submittedName>
</protein>
<sequence>MYSIGALTRLATTFVRSGLLNPGRPDRIVRQVGALARWGLSLAGEYTSAARRDPHRTAIIDDAGSLTFAQVDLRTNRLARDLARFGTPRIGLLCRNHRGAIETMIAASKIGADVVLLNTGLSAGQMRTVLEQQKVDVLVADEEFAPVLDGVDLPRYLAWSDDGLGDLERICSDGTADPLSPPARPGRTIILTSGTTGAPKGARRPAAHSLAPVAAMLSKIPLKVGDTVLIAAPVFHTWGFGGLQFSTALRATLVLRRKFEPAAVNKLLAEHACTALWVVPVMLQRLLDHGDVPRLPSLRVVAASGSPLPGDLATEFMDAYGDVLYNLYGSTEASWVAVAQPADLRAAPGTAGRPPLGTRLAILTGDGAATPPGETGHIFVANDMLFDGYTHGDSKEIRDGMLRTGDVGHLDAEGRLFVDGREDDMIISGGENVYPREVEDLLSRLDAVLECCVAGVADPEWGQRLAAWVVLHPGAELDADAVRAHVREHLARFSVPRDVVFLDVLPRNATGKVLIRELPR</sequence>
<evidence type="ECO:0000256" key="1">
    <source>
        <dbReference type="ARBA" id="ARBA00006432"/>
    </source>
</evidence>
<feature type="domain" description="AMP-dependent synthetase/ligase" evidence="3">
    <location>
        <begin position="49"/>
        <end position="389"/>
    </location>
</feature>
<dbReference type="PROSITE" id="PS00455">
    <property type="entry name" value="AMP_BINDING"/>
    <property type="match status" value="1"/>
</dbReference>
<proteinExistence type="inferred from homology"/>
<dbReference type="Gene3D" id="3.40.50.12780">
    <property type="entry name" value="N-terminal domain of ligase-like"/>
    <property type="match status" value="1"/>
</dbReference>
<dbReference type="InterPro" id="IPR042099">
    <property type="entry name" value="ANL_N_sf"/>
</dbReference>
<evidence type="ECO:0000259" key="3">
    <source>
        <dbReference type="Pfam" id="PF00501"/>
    </source>
</evidence>
<dbReference type="Gene3D" id="3.30.300.30">
    <property type="match status" value="1"/>
</dbReference>
<dbReference type="CDD" id="cd04433">
    <property type="entry name" value="AFD_class_I"/>
    <property type="match status" value="1"/>
</dbReference>
<reference evidence="5" key="1">
    <citation type="submission" date="2020-11" db="EMBL/GenBank/DDBJ databases">
        <title>Sequencing the genomes of 1000 actinobacteria strains.</title>
        <authorList>
            <person name="Klenk H.-P."/>
        </authorList>
    </citation>
    <scope>NUCLEOTIDE SEQUENCE</scope>
    <source>
        <strain evidence="5">DSM 45356</strain>
    </source>
</reference>
<feature type="domain" description="AMP-binding enzyme C-terminal" evidence="4">
    <location>
        <begin position="437"/>
        <end position="512"/>
    </location>
</feature>
<comment type="similarity">
    <text evidence="1">Belongs to the ATP-dependent AMP-binding enzyme family.</text>
</comment>
<dbReference type="AlphaFoldDB" id="A0A8J7H4Z3"/>
<dbReference type="InterPro" id="IPR020845">
    <property type="entry name" value="AMP-binding_CS"/>
</dbReference>
<evidence type="ECO:0000313" key="5">
    <source>
        <dbReference type="EMBL" id="MBG6141718.1"/>
    </source>
</evidence>
<evidence type="ECO:0000259" key="4">
    <source>
        <dbReference type="Pfam" id="PF13193"/>
    </source>
</evidence>
<gene>
    <name evidence="5" type="ORF">IW245_007912</name>
</gene>
<comment type="caution">
    <text evidence="5">The sequence shown here is derived from an EMBL/GenBank/DDBJ whole genome shotgun (WGS) entry which is preliminary data.</text>
</comment>
<dbReference type="Proteomes" id="UP000622552">
    <property type="component" value="Unassembled WGS sequence"/>
</dbReference>
<dbReference type="PANTHER" id="PTHR43201:SF5">
    <property type="entry name" value="MEDIUM-CHAIN ACYL-COA LIGASE ACSF2, MITOCHONDRIAL"/>
    <property type="match status" value="1"/>
</dbReference>
<name>A0A8J7H4Z3_9ACTN</name>
<evidence type="ECO:0000256" key="2">
    <source>
        <dbReference type="ARBA" id="ARBA00022598"/>
    </source>
</evidence>
<dbReference type="SUPFAM" id="SSF56801">
    <property type="entry name" value="Acetyl-CoA synthetase-like"/>
    <property type="match status" value="1"/>
</dbReference>
<dbReference type="Pfam" id="PF00501">
    <property type="entry name" value="AMP-binding"/>
    <property type="match status" value="1"/>
</dbReference>
<organism evidence="5 6">
    <name type="scientific">Longispora fulva</name>
    <dbReference type="NCBI Taxonomy" id="619741"/>
    <lineage>
        <taxon>Bacteria</taxon>
        <taxon>Bacillati</taxon>
        <taxon>Actinomycetota</taxon>
        <taxon>Actinomycetes</taxon>
        <taxon>Micromonosporales</taxon>
        <taxon>Micromonosporaceae</taxon>
        <taxon>Longispora</taxon>
    </lineage>
</organism>
<dbReference type="InterPro" id="IPR000873">
    <property type="entry name" value="AMP-dep_synth/lig_dom"/>
</dbReference>
<dbReference type="GO" id="GO:0006631">
    <property type="term" value="P:fatty acid metabolic process"/>
    <property type="evidence" value="ECO:0007669"/>
    <property type="project" value="TreeGrafter"/>
</dbReference>
<evidence type="ECO:0000313" key="6">
    <source>
        <dbReference type="Proteomes" id="UP000622552"/>
    </source>
</evidence>